<dbReference type="FunFam" id="1.10.8.100:FF:000001">
    <property type="entry name" value="Ribosomal RNA small subunit methyltransferase A"/>
    <property type="match status" value="1"/>
</dbReference>
<proteinExistence type="inferred from homology"/>
<name>A0A9X2KSB1_9SPHN</name>
<gene>
    <name evidence="7 10" type="primary">rsmA</name>
    <name evidence="7" type="synonym">ksgA</name>
    <name evidence="10" type="ORF">M9979_01730</name>
</gene>
<feature type="binding site" evidence="7 8">
    <location>
        <position position="128"/>
    </location>
    <ligand>
        <name>S-adenosyl-L-methionine</name>
        <dbReference type="ChEBI" id="CHEBI:59789"/>
    </ligand>
</feature>
<dbReference type="CDD" id="cd02440">
    <property type="entry name" value="AdoMet_MTases"/>
    <property type="match status" value="1"/>
</dbReference>
<accession>A0A9X2KSB1</accession>
<evidence type="ECO:0000256" key="8">
    <source>
        <dbReference type="PROSITE-ProRule" id="PRU01026"/>
    </source>
</evidence>
<evidence type="ECO:0000256" key="5">
    <source>
        <dbReference type="ARBA" id="ARBA00022691"/>
    </source>
</evidence>
<comment type="catalytic activity">
    <reaction evidence="7">
        <text>adenosine(1518)/adenosine(1519) in 16S rRNA + 4 S-adenosyl-L-methionine = N(6)-dimethyladenosine(1518)/N(6)-dimethyladenosine(1519) in 16S rRNA + 4 S-adenosyl-L-homocysteine + 4 H(+)</text>
        <dbReference type="Rhea" id="RHEA:19609"/>
        <dbReference type="Rhea" id="RHEA-COMP:10232"/>
        <dbReference type="Rhea" id="RHEA-COMP:10233"/>
        <dbReference type="ChEBI" id="CHEBI:15378"/>
        <dbReference type="ChEBI" id="CHEBI:57856"/>
        <dbReference type="ChEBI" id="CHEBI:59789"/>
        <dbReference type="ChEBI" id="CHEBI:74411"/>
        <dbReference type="ChEBI" id="CHEBI:74493"/>
        <dbReference type="EC" id="2.1.1.182"/>
    </reaction>
</comment>
<dbReference type="Proteomes" id="UP001139486">
    <property type="component" value="Unassembled WGS sequence"/>
</dbReference>
<keyword evidence="4 7" id="KW-0808">Transferase</keyword>
<evidence type="ECO:0000313" key="10">
    <source>
        <dbReference type="EMBL" id="MCP3733603.1"/>
    </source>
</evidence>
<evidence type="ECO:0000256" key="3">
    <source>
        <dbReference type="ARBA" id="ARBA00022603"/>
    </source>
</evidence>
<dbReference type="SMART" id="SM00650">
    <property type="entry name" value="rADc"/>
    <property type="match status" value="1"/>
</dbReference>
<feature type="binding site" evidence="7 8">
    <location>
        <position position="37"/>
    </location>
    <ligand>
        <name>S-adenosyl-L-methionine</name>
        <dbReference type="ChEBI" id="CHEBI:59789"/>
    </ligand>
</feature>
<feature type="binding site" evidence="7 8">
    <location>
        <position position="83"/>
    </location>
    <ligand>
        <name>S-adenosyl-L-methionine</name>
        <dbReference type="ChEBI" id="CHEBI:59789"/>
    </ligand>
</feature>
<dbReference type="GO" id="GO:0005829">
    <property type="term" value="C:cytosol"/>
    <property type="evidence" value="ECO:0007669"/>
    <property type="project" value="TreeGrafter"/>
</dbReference>
<dbReference type="GO" id="GO:0052908">
    <property type="term" value="F:16S rRNA (adenine(1518)-N(6)/adenine(1519)-N(6))-dimethyltransferase activity"/>
    <property type="evidence" value="ECO:0007669"/>
    <property type="project" value="UniProtKB-EC"/>
</dbReference>
<dbReference type="PROSITE" id="PS51689">
    <property type="entry name" value="SAM_RNA_A_N6_MT"/>
    <property type="match status" value="1"/>
</dbReference>
<dbReference type="EC" id="2.1.1.182" evidence="7"/>
<keyword evidence="6 7" id="KW-0694">RNA-binding</keyword>
<comment type="caution">
    <text evidence="10">The sequence shown here is derived from an EMBL/GenBank/DDBJ whole genome shotgun (WGS) entry which is preliminary data.</text>
</comment>
<reference evidence="10" key="1">
    <citation type="submission" date="2022-05" db="EMBL/GenBank/DDBJ databases">
        <title>Sphingomonas sp. strain RP10 Genome sequencing and assembly.</title>
        <authorList>
            <person name="Kim I."/>
        </authorList>
    </citation>
    <scope>NUCLEOTIDE SEQUENCE</scope>
    <source>
        <strain evidence="10">RP10</strain>
    </source>
</reference>
<keyword evidence="2 7" id="KW-0698">rRNA processing</keyword>
<dbReference type="Gene3D" id="3.40.50.150">
    <property type="entry name" value="Vaccinia Virus protein VP39"/>
    <property type="match status" value="1"/>
</dbReference>
<dbReference type="EMBL" id="JAMLDY010000002">
    <property type="protein sequence ID" value="MCP3733603.1"/>
    <property type="molecule type" value="Genomic_DNA"/>
</dbReference>
<evidence type="ECO:0000256" key="6">
    <source>
        <dbReference type="ARBA" id="ARBA00022884"/>
    </source>
</evidence>
<evidence type="ECO:0000313" key="11">
    <source>
        <dbReference type="Proteomes" id="UP001139486"/>
    </source>
</evidence>
<dbReference type="RefSeq" id="WP_254287615.1">
    <property type="nucleotide sequence ID" value="NZ_JAMLDY010000002.1"/>
</dbReference>
<comment type="subcellular location">
    <subcellularLocation>
        <location evidence="7">Cytoplasm</location>
    </subcellularLocation>
</comment>
<evidence type="ECO:0000256" key="2">
    <source>
        <dbReference type="ARBA" id="ARBA00022552"/>
    </source>
</evidence>
<evidence type="ECO:0000256" key="4">
    <source>
        <dbReference type="ARBA" id="ARBA00022679"/>
    </source>
</evidence>
<dbReference type="HAMAP" id="MF_00607">
    <property type="entry name" value="16SrRNA_methyltr_A"/>
    <property type="match status" value="1"/>
</dbReference>
<dbReference type="SUPFAM" id="SSF53335">
    <property type="entry name" value="S-adenosyl-L-methionine-dependent methyltransferases"/>
    <property type="match status" value="1"/>
</dbReference>
<comment type="similarity">
    <text evidence="7">Belongs to the class I-like SAM-binding methyltransferase superfamily. rRNA adenine N(6)-methyltransferase family. RsmA subfamily.</text>
</comment>
<dbReference type="InterPro" id="IPR029063">
    <property type="entry name" value="SAM-dependent_MTases_sf"/>
</dbReference>
<sequence length="281" mass="30133">MSEAVPGVKLPPQLPALREVIAKYGLNASKALGQNFLFDGQLLTRIAAVPGDLRDAEVLEVGPGPGGLTRALLAAGARVTAIERDRRCIPALAELSEAYPGQLRVIEGDALAIDAPALFAGRPHIVSNLPYNVGTALLVGWLTVDWQPWWQSCTLMFQKEVADRIVASANDDAYGRLAVLSQWRSTARIAMPVHRSAFTPPPKVMSAVVHIMPGEAPEGVEVRVLERITAAAFGQRRKMLRQSLKGVPGALVALERIGVDATRRAETVSVAEFVALAREVG</sequence>
<dbReference type="InterPro" id="IPR023165">
    <property type="entry name" value="rRNA_Ade_diMease-like_C"/>
</dbReference>
<evidence type="ECO:0000256" key="1">
    <source>
        <dbReference type="ARBA" id="ARBA00022490"/>
    </source>
</evidence>
<dbReference type="InterPro" id="IPR020596">
    <property type="entry name" value="rRNA_Ade_Mease_Trfase_CS"/>
</dbReference>
<dbReference type="NCBIfam" id="TIGR00755">
    <property type="entry name" value="ksgA"/>
    <property type="match status" value="1"/>
</dbReference>
<keyword evidence="11" id="KW-1185">Reference proteome</keyword>
<feature type="binding site" evidence="7 8">
    <location>
        <position position="62"/>
    </location>
    <ligand>
        <name>S-adenosyl-L-methionine</name>
        <dbReference type="ChEBI" id="CHEBI:59789"/>
    </ligand>
</feature>
<dbReference type="AlphaFoldDB" id="A0A9X2KSB1"/>
<dbReference type="GO" id="GO:0003723">
    <property type="term" value="F:RNA binding"/>
    <property type="evidence" value="ECO:0007669"/>
    <property type="project" value="UniProtKB-UniRule"/>
</dbReference>
<dbReference type="InterPro" id="IPR011530">
    <property type="entry name" value="rRNA_adenine_dimethylase"/>
</dbReference>
<dbReference type="InterPro" id="IPR001737">
    <property type="entry name" value="KsgA/Erm"/>
</dbReference>
<dbReference type="PROSITE" id="PS01131">
    <property type="entry name" value="RRNA_A_DIMETH"/>
    <property type="match status" value="1"/>
</dbReference>
<dbReference type="Gene3D" id="1.10.8.100">
    <property type="entry name" value="Ribosomal RNA adenine dimethylase-like, domain 2"/>
    <property type="match status" value="1"/>
</dbReference>
<keyword evidence="3 7" id="KW-0489">Methyltransferase</keyword>
<organism evidence="10 11">
    <name type="scientific">Sphingomonas liriopis</name>
    <dbReference type="NCBI Taxonomy" id="2949094"/>
    <lineage>
        <taxon>Bacteria</taxon>
        <taxon>Pseudomonadati</taxon>
        <taxon>Pseudomonadota</taxon>
        <taxon>Alphaproteobacteria</taxon>
        <taxon>Sphingomonadales</taxon>
        <taxon>Sphingomonadaceae</taxon>
        <taxon>Sphingomonas</taxon>
    </lineage>
</organism>
<feature type="domain" description="Ribosomal RNA adenine methylase transferase N-terminal" evidence="9">
    <location>
        <begin position="42"/>
        <end position="215"/>
    </location>
</feature>
<keyword evidence="5 7" id="KW-0949">S-adenosyl-L-methionine</keyword>
<keyword evidence="1 7" id="KW-0963">Cytoplasm</keyword>
<feature type="binding site" evidence="7 8">
    <location>
        <position position="109"/>
    </location>
    <ligand>
        <name>S-adenosyl-L-methionine</name>
        <dbReference type="ChEBI" id="CHEBI:59789"/>
    </ligand>
</feature>
<evidence type="ECO:0000256" key="7">
    <source>
        <dbReference type="HAMAP-Rule" id="MF_00607"/>
    </source>
</evidence>
<feature type="binding site" evidence="7 8">
    <location>
        <position position="35"/>
    </location>
    <ligand>
        <name>S-adenosyl-L-methionine</name>
        <dbReference type="ChEBI" id="CHEBI:59789"/>
    </ligand>
</feature>
<evidence type="ECO:0000259" key="9">
    <source>
        <dbReference type="SMART" id="SM00650"/>
    </source>
</evidence>
<dbReference type="PANTHER" id="PTHR11727:SF7">
    <property type="entry name" value="DIMETHYLADENOSINE TRANSFERASE-RELATED"/>
    <property type="match status" value="1"/>
</dbReference>
<dbReference type="InterPro" id="IPR020598">
    <property type="entry name" value="rRNA_Ade_methylase_Trfase_N"/>
</dbReference>
<dbReference type="Pfam" id="PF00398">
    <property type="entry name" value="RrnaAD"/>
    <property type="match status" value="1"/>
</dbReference>
<dbReference type="PANTHER" id="PTHR11727">
    <property type="entry name" value="DIMETHYLADENOSINE TRANSFERASE"/>
    <property type="match status" value="1"/>
</dbReference>
<protein>
    <recommendedName>
        <fullName evidence="7">Ribosomal RNA small subunit methyltransferase A</fullName>
        <ecNumber evidence="7">2.1.1.182</ecNumber>
    </recommendedName>
    <alternativeName>
        <fullName evidence="7">16S rRNA (adenine(1518)-N(6)/adenine(1519)-N(6))-dimethyltransferase</fullName>
    </alternativeName>
    <alternativeName>
        <fullName evidence="7">16S rRNA dimethyladenosine transferase</fullName>
    </alternativeName>
    <alternativeName>
        <fullName evidence="7">16S rRNA dimethylase</fullName>
    </alternativeName>
    <alternativeName>
        <fullName evidence="7">S-adenosylmethionine-6-N', N'-adenosyl(rRNA) dimethyltransferase</fullName>
    </alternativeName>
</protein>
<comment type="function">
    <text evidence="7">Specifically dimethylates two adjacent adenosines (A1518 and A1519) in the loop of a conserved hairpin near the 3'-end of 16S rRNA in the 30S particle. May play a critical role in biogenesis of 30S subunits.</text>
</comment>